<organism evidence="2 3">
    <name type="scientific">Camelus ferus</name>
    <name type="common">Wild bactrian camel</name>
    <name type="synonym">Camelus bactrianus ferus</name>
    <dbReference type="NCBI Taxonomy" id="419612"/>
    <lineage>
        <taxon>Eukaryota</taxon>
        <taxon>Metazoa</taxon>
        <taxon>Chordata</taxon>
        <taxon>Craniata</taxon>
        <taxon>Vertebrata</taxon>
        <taxon>Euteleostomi</taxon>
        <taxon>Mammalia</taxon>
        <taxon>Eutheria</taxon>
        <taxon>Laurasiatheria</taxon>
        <taxon>Artiodactyla</taxon>
        <taxon>Tylopoda</taxon>
        <taxon>Camelidae</taxon>
        <taxon>Camelus</taxon>
    </lineage>
</organism>
<accession>A0A8B8UIC6</accession>
<feature type="compositionally biased region" description="Pro residues" evidence="1">
    <location>
        <begin position="108"/>
        <end position="122"/>
    </location>
</feature>
<dbReference type="Proteomes" id="UP000694856">
    <property type="component" value="Chromosome 16"/>
</dbReference>
<sequence length="266" mass="29519">MKTGRDGRGSESRKARVGTRVLGSACVRVWVCVHTPPPARRRAHARTRPSLPRAQERRPRPRARPRARLCGHQEAAEPGLRPACPERLPSPSPTRTRAQRGRGSQGGPEPPQLSPRPGPEGPPGGLRAPGPPRRGPTGPGFSWVHSLHSWHIGYCLRRAPRFTKDFAVDKARSCFQNTIHKANFSKPTSLRTRPCWCEMDQRGYPLACLLCGLQWFTEESLAEEVRAQGQGQRAVAPFHLLLILVLPQDFLSEFLVASSTKRLCPP</sequence>
<dbReference type="AlphaFoldDB" id="A0A8B8UIC6"/>
<dbReference type="KEGG" id="cfr:116669233"/>
<evidence type="ECO:0000313" key="3">
    <source>
        <dbReference type="RefSeq" id="XP_032354123.1"/>
    </source>
</evidence>
<feature type="region of interest" description="Disordered" evidence="1">
    <location>
        <begin position="36"/>
        <end position="140"/>
    </location>
</feature>
<protein>
    <submittedName>
        <fullName evidence="3">Uncharacterized protein LOC116669233</fullName>
    </submittedName>
</protein>
<reference evidence="3" key="1">
    <citation type="submission" date="2025-08" db="UniProtKB">
        <authorList>
            <consortium name="RefSeq"/>
        </authorList>
    </citation>
    <scope>IDENTIFICATION</scope>
    <source>
        <tissue evidence="3">Ear skin</tissue>
    </source>
</reference>
<proteinExistence type="predicted"/>
<evidence type="ECO:0000313" key="2">
    <source>
        <dbReference type="Proteomes" id="UP000694856"/>
    </source>
</evidence>
<keyword evidence="2" id="KW-1185">Reference proteome</keyword>
<gene>
    <name evidence="3" type="primary">LOC116669233</name>
</gene>
<feature type="compositionally biased region" description="Basic residues" evidence="1">
    <location>
        <begin position="59"/>
        <end position="69"/>
    </location>
</feature>
<name>A0A8B8UIC6_CAMFR</name>
<evidence type="ECO:0000256" key="1">
    <source>
        <dbReference type="SAM" id="MobiDB-lite"/>
    </source>
</evidence>
<dbReference type="GeneID" id="116669233"/>
<dbReference type="RefSeq" id="XP_032354123.1">
    <property type="nucleotide sequence ID" value="XM_032498232.1"/>
</dbReference>